<sequence>MPALVLLLPVPLLLMRLLPMPLLLMPLFLLTLGCVGLPQRRNVGSHGPHPAASLRTCGRTRSLMTPP</sequence>
<reference evidence="1 2" key="1">
    <citation type="journal article" date="2015" name="Antonie Van Leeuwenhoek">
        <title>Streptomyces klenkii sp. nov., isolated from deep marine sediment.</title>
        <authorList>
            <person name="Veyisoglu A."/>
            <person name="Sahin N."/>
        </authorList>
    </citation>
    <scope>NUCLEOTIDE SEQUENCE [LARGE SCALE GENOMIC DNA]</scope>
    <source>
        <strain evidence="1 2">KCTC 29202</strain>
    </source>
</reference>
<protein>
    <submittedName>
        <fullName evidence="1">Uncharacterized protein</fullName>
    </submittedName>
</protein>
<dbReference type="Proteomes" id="UP000270343">
    <property type="component" value="Unassembled WGS sequence"/>
</dbReference>
<accession>A0A3B0BYT5</accession>
<keyword evidence="2" id="KW-1185">Reference proteome</keyword>
<gene>
    <name evidence="1" type="ORF">D7231_02405</name>
</gene>
<proteinExistence type="predicted"/>
<evidence type="ECO:0000313" key="1">
    <source>
        <dbReference type="EMBL" id="RKN77581.1"/>
    </source>
</evidence>
<organism evidence="1 2">
    <name type="scientific">Streptomyces klenkii</name>
    <dbReference type="NCBI Taxonomy" id="1420899"/>
    <lineage>
        <taxon>Bacteria</taxon>
        <taxon>Bacillati</taxon>
        <taxon>Actinomycetota</taxon>
        <taxon>Actinomycetes</taxon>
        <taxon>Kitasatosporales</taxon>
        <taxon>Streptomycetaceae</taxon>
        <taxon>Streptomyces</taxon>
    </lineage>
</organism>
<evidence type="ECO:0000313" key="2">
    <source>
        <dbReference type="Proteomes" id="UP000270343"/>
    </source>
</evidence>
<comment type="caution">
    <text evidence="1">The sequence shown here is derived from an EMBL/GenBank/DDBJ whole genome shotgun (WGS) entry which is preliminary data.</text>
</comment>
<dbReference type="AlphaFoldDB" id="A0A3B0BYT5"/>
<name>A0A3B0BYT5_9ACTN</name>
<dbReference type="EMBL" id="RBAM01000001">
    <property type="protein sequence ID" value="RKN77581.1"/>
    <property type="molecule type" value="Genomic_DNA"/>
</dbReference>